<organism evidence="1">
    <name type="scientific">marine metagenome</name>
    <dbReference type="NCBI Taxonomy" id="408172"/>
    <lineage>
        <taxon>unclassified sequences</taxon>
        <taxon>metagenomes</taxon>
        <taxon>ecological metagenomes</taxon>
    </lineage>
</organism>
<evidence type="ECO:0000313" key="1">
    <source>
        <dbReference type="EMBL" id="SVB87366.1"/>
    </source>
</evidence>
<dbReference type="EMBL" id="UINC01061611">
    <property type="protein sequence ID" value="SVB87366.1"/>
    <property type="molecule type" value="Genomic_DNA"/>
</dbReference>
<protein>
    <submittedName>
        <fullName evidence="1">Uncharacterized protein</fullName>
    </submittedName>
</protein>
<proteinExistence type="predicted"/>
<name>A0A382HJB1_9ZZZZ</name>
<gene>
    <name evidence="1" type="ORF">METZ01_LOCUS240220</name>
</gene>
<accession>A0A382HJB1</accession>
<sequence>MLEFQDKTPVRRLKEFPKRLSQRQKRAQPFTMIAAIFNC</sequence>
<dbReference type="AlphaFoldDB" id="A0A382HJB1"/>
<reference evidence="1" key="1">
    <citation type="submission" date="2018-05" db="EMBL/GenBank/DDBJ databases">
        <authorList>
            <person name="Lanie J.A."/>
            <person name="Ng W.-L."/>
            <person name="Kazmierczak K.M."/>
            <person name="Andrzejewski T.M."/>
            <person name="Davidsen T.M."/>
            <person name="Wayne K.J."/>
            <person name="Tettelin H."/>
            <person name="Glass J.I."/>
            <person name="Rusch D."/>
            <person name="Podicherti R."/>
            <person name="Tsui H.-C.T."/>
            <person name="Winkler M.E."/>
        </authorList>
    </citation>
    <scope>NUCLEOTIDE SEQUENCE</scope>
</reference>